<sequence length="81" mass="9628">MILRNGQKYLGIFNRLFFQHSFKKYISLFEYLYTLYIILIIQPSCAAQQAVADAFFIFFTLQRGIKKPALKYQNFRAGNNY</sequence>
<dbReference type="Proteomes" id="UP000004095">
    <property type="component" value="Unassembled WGS sequence"/>
</dbReference>
<keyword evidence="1" id="KW-1133">Transmembrane helix</keyword>
<evidence type="ECO:0000256" key="1">
    <source>
        <dbReference type="SAM" id="Phobius"/>
    </source>
</evidence>
<protein>
    <submittedName>
        <fullName evidence="2">Uncharacterized protein</fullName>
    </submittedName>
</protein>
<dbReference type="AlphaFoldDB" id="A1ZD01"/>
<name>A1ZD01_MICM2</name>
<accession>A1ZD01</accession>
<reference evidence="2 3" key="1">
    <citation type="submission" date="2007-01" db="EMBL/GenBank/DDBJ databases">
        <authorList>
            <person name="Haygood M."/>
            <person name="Podell S."/>
            <person name="Anderson C."/>
            <person name="Hopkinson B."/>
            <person name="Roe K."/>
            <person name="Barbeau K."/>
            <person name="Gaasterland T."/>
            <person name="Ferriera S."/>
            <person name="Johnson J."/>
            <person name="Kravitz S."/>
            <person name="Beeson K."/>
            <person name="Sutton G."/>
            <person name="Rogers Y.-H."/>
            <person name="Friedman R."/>
            <person name="Frazier M."/>
            <person name="Venter J.C."/>
        </authorList>
    </citation>
    <scope>NUCLEOTIDE SEQUENCE [LARGE SCALE GENOMIC DNA]</scope>
    <source>
        <strain evidence="2 3">ATCC 23134</strain>
    </source>
</reference>
<keyword evidence="1" id="KW-0812">Transmembrane</keyword>
<feature type="transmembrane region" description="Helical" evidence="1">
    <location>
        <begin position="33"/>
        <end position="61"/>
    </location>
</feature>
<evidence type="ECO:0000313" key="3">
    <source>
        <dbReference type="Proteomes" id="UP000004095"/>
    </source>
</evidence>
<dbReference type="EMBL" id="AAWS01000002">
    <property type="protein sequence ID" value="EAY31540.1"/>
    <property type="molecule type" value="Genomic_DNA"/>
</dbReference>
<keyword evidence="1" id="KW-0472">Membrane</keyword>
<gene>
    <name evidence="2" type="ORF">M23134_05046</name>
</gene>
<keyword evidence="3" id="KW-1185">Reference proteome</keyword>
<comment type="caution">
    <text evidence="2">The sequence shown here is derived from an EMBL/GenBank/DDBJ whole genome shotgun (WGS) entry which is preliminary data.</text>
</comment>
<proteinExistence type="predicted"/>
<organism evidence="2 3">
    <name type="scientific">Microscilla marina ATCC 23134</name>
    <dbReference type="NCBI Taxonomy" id="313606"/>
    <lineage>
        <taxon>Bacteria</taxon>
        <taxon>Pseudomonadati</taxon>
        <taxon>Bacteroidota</taxon>
        <taxon>Cytophagia</taxon>
        <taxon>Cytophagales</taxon>
        <taxon>Microscillaceae</taxon>
        <taxon>Microscilla</taxon>
    </lineage>
</organism>
<evidence type="ECO:0000313" key="2">
    <source>
        <dbReference type="EMBL" id="EAY31540.1"/>
    </source>
</evidence>